<feature type="domain" description="Glycosyl-hydrolase 97 N-terminal" evidence="5">
    <location>
        <begin position="29"/>
        <end position="293"/>
    </location>
</feature>
<evidence type="ECO:0000256" key="3">
    <source>
        <dbReference type="SAM" id="SignalP"/>
    </source>
</evidence>
<dbReference type="Gene3D" id="2.60.40.1180">
    <property type="entry name" value="Golgi alpha-mannosidase II"/>
    <property type="match status" value="1"/>
</dbReference>
<sequence length="652" mass="72815">MKRYGMILPICLATVIAPKTALAELLETIKGPDNQLAVSLSLSKGKPHYSVTYKGEVFLESSPLGLNSSIGDFSQNLTYIDSKRNTILEQYELDRAKVSQVTYEANGLTSRFLNAKGDEISIIFQVSDNDIALRFHVVSNNEATRFKVLSEATSFNLPNNATTFITHQALPMTGWNGTKPSYEEGYTYDESMAKASPNGVGYTFPALFKNDDKGWVLLSETGVDSHYVGSRLSEGNAEGIYKIAFPQPGENAGIGDTYASMALPATTPWRTITVGQDLEPIVETTVSYDVVKPLYEPSEDYKMGRATWSWIVWQDNSINYEDQIKYIDMAAELNFEYVLIDNWWDARIGRDKMEELVQYAADKNVAVILWYNSNGWWNDAPQTPQDKMNTSIARKQEMAWLQKIGVKGIKVDFFGGDKQATMALYEGILSDANDYGIGVTFHGCTLPRGWERMFPNFVTSEAVLASENLVFNQNSLDMHAYNATMLPFTRNTVAAMDFAPVFLNDRLSRDQERGTIRSTTDTFELATSVLYQSPVQHFGLTPNNLNEQPEHVLDFIREVPATWDETQFVDGYPGKHVVLARRQGSNWYVVAVNGEKDAKEVSVNLPMLAGKSVHLLFDNANNKTQSKTVTVPENGRMMLSLKGQGGVVLVAR</sequence>
<dbReference type="InterPro" id="IPR029483">
    <property type="entry name" value="GH97_C"/>
</dbReference>
<keyword evidence="3" id="KW-0732">Signal</keyword>
<evidence type="ECO:0000313" key="8">
    <source>
        <dbReference type="Proteomes" id="UP001595477"/>
    </source>
</evidence>
<dbReference type="InterPro" id="IPR029486">
    <property type="entry name" value="GH97_N"/>
</dbReference>
<dbReference type="InterPro" id="IPR013780">
    <property type="entry name" value="Glyco_hydro_b"/>
</dbReference>
<keyword evidence="8" id="KW-1185">Reference proteome</keyword>
<dbReference type="InterPro" id="IPR017853">
    <property type="entry name" value="GH"/>
</dbReference>
<keyword evidence="2" id="KW-0326">Glycosidase</keyword>
<dbReference type="InterPro" id="IPR052720">
    <property type="entry name" value="Glycosyl_hydrolase_97"/>
</dbReference>
<dbReference type="InterPro" id="IPR014718">
    <property type="entry name" value="GH-type_carb-bd"/>
</dbReference>
<protein>
    <submittedName>
        <fullName evidence="7">Glycoside hydrolase family 97 catalytic domain-containing protein</fullName>
    </submittedName>
</protein>
<feature type="chain" id="PRO_5046359054" evidence="3">
    <location>
        <begin position="24"/>
        <end position="652"/>
    </location>
</feature>
<evidence type="ECO:0000259" key="4">
    <source>
        <dbReference type="Pfam" id="PF10566"/>
    </source>
</evidence>
<dbReference type="Pfam" id="PF14509">
    <property type="entry name" value="GH97_C"/>
    <property type="match status" value="1"/>
</dbReference>
<keyword evidence="1 7" id="KW-0378">Hydrolase</keyword>
<name>A0ABV7K0N2_9ALTE</name>
<dbReference type="SUPFAM" id="SSF51445">
    <property type="entry name" value="(Trans)glycosidases"/>
    <property type="match status" value="1"/>
</dbReference>
<feature type="domain" description="Glycosyl-hydrolase 97 C-terminal oligomerisation" evidence="6">
    <location>
        <begin position="562"/>
        <end position="649"/>
    </location>
</feature>
<feature type="signal peptide" evidence="3">
    <location>
        <begin position="1"/>
        <end position="23"/>
    </location>
</feature>
<organism evidence="7 8">
    <name type="scientific">Alteromonas oceani</name>
    <dbReference type="NCBI Taxonomy" id="2071609"/>
    <lineage>
        <taxon>Bacteria</taxon>
        <taxon>Pseudomonadati</taxon>
        <taxon>Pseudomonadota</taxon>
        <taxon>Gammaproteobacteria</taxon>
        <taxon>Alteromonadales</taxon>
        <taxon>Alteromonadaceae</taxon>
        <taxon>Alteromonas/Salinimonas group</taxon>
        <taxon>Alteromonas</taxon>
    </lineage>
</organism>
<dbReference type="EMBL" id="JBHRSX010000095">
    <property type="protein sequence ID" value="MFC3203596.1"/>
    <property type="molecule type" value="Genomic_DNA"/>
</dbReference>
<evidence type="ECO:0000259" key="6">
    <source>
        <dbReference type="Pfam" id="PF14509"/>
    </source>
</evidence>
<gene>
    <name evidence="7" type="ORF">ACFOEW_17435</name>
</gene>
<accession>A0ABV7K0N2</accession>
<dbReference type="RefSeq" id="WP_123323690.1">
    <property type="nucleotide sequence ID" value="NZ_JBHRSX010000095.1"/>
</dbReference>
<evidence type="ECO:0000256" key="2">
    <source>
        <dbReference type="ARBA" id="ARBA00023295"/>
    </source>
</evidence>
<dbReference type="Pfam" id="PF14508">
    <property type="entry name" value="GH97_N"/>
    <property type="match status" value="1"/>
</dbReference>
<dbReference type="Gene3D" id="3.20.20.70">
    <property type="entry name" value="Aldolase class I"/>
    <property type="match status" value="1"/>
</dbReference>
<proteinExistence type="predicted"/>
<evidence type="ECO:0000313" key="7">
    <source>
        <dbReference type="EMBL" id="MFC3203596.1"/>
    </source>
</evidence>
<evidence type="ECO:0000256" key="1">
    <source>
        <dbReference type="ARBA" id="ARBA00022801"/>
    </source>
</evidence>
<dbReference type="Pfam" id="PF10566">
    <property type="entry name" value="Glyco_hydro_97"/>
    <property type="match status" value="1"/>
</dbReference>
<reference evidence="8" key="1">
    <citation type="journal article" date="2019" name="Int. J. Syst. Evol. Microbiol.">
        <title>The Global Catalogue of Microorganisms (GCM) 10K type strain sequencing project: providing services to taxonomists for standard genome sequencing and annotation.</title>
        <authorList>
            <consortium name="The Broad Institute Genomics Platform"/>
            <consortium name="The Broad Institute Genome Sequencing Center for Infectious Disease"/>
            <person name="Wu L."/>
            <person name="Ma J."/>
        </authorList>
    </citation>
    <scope>NUCLEOTIDE SEQUENCE [LARGE SCALE GENOMIC DNA]</scope>
    <source>
        <strain evidence="8">KCTC 52449</strain>
    </source>
</reference>
<feature type="domain" description="Glycosyl-hydrolase 97 catalytic" evidence="4">
    <location>
        <begin position="303"/>
        <end position="463"/>
    </location>
</feature>
<dbReference type="Proteomes" id="UP001595477">
    <property type="component" value="Unassembled WGS sequence"/>
</dbReference>
<dbReference type="InterPro" id="IPR019563">
    <property type="entry name" value="GH97_catalytic"/>
</dbReference>
<evidence type="ECO:0000259" key="5">
    <source>
        <dbReference type="Pfam" id="PF14508"/>
    </source>
</evidence>
<dbReference type="PANTHER" id="PTHR35803:SF2">
    <property type="entry name" value="RETAINING ALPHA-GALACTOSIDASE"/>
    <property type="match status" value="1"/>
</dbReference>
<dbReference type="InterPro" id="IPR013785">
    <property type="entry name" value="Aldolase_TIM"/>
</dbReference>
<dbReference type="PANTHER" id="PTHR35803">
    <property type="entry name" value="GLUCAN 1,4-ALPHA-GLUCOSIDASE SUSB-RELATED"/>
    <property type="match status" value="1"/>
</dbReference>
<comment type="caution">
    <text evidence="7">The sequence shown here is derived from an EMBL/GenBank/DDBJ whole genome shotgun (WGS) entry which is preliminary data.</text>
</comment>
<dbReference type="GO" id="GO:0016787">
    <property type="term" value="F:hydrolase activity"/>
    <property type="evidence" value="ECO:0007669"/>
    <property type="project" value="UniProtKB-KW"/>
</dbReference>
<dbReference type="Gene3D" id="2.70.98.10">
    <property type="match status" value="1"/>
</dbReference>